<proteinExistence type="predicted"/>
<dbReference type="EMBL" id="BIFQ01000001">
    <property type="protein sequence ID" value="GCE04866.1"/>
    <property type="molecule type" value="Genomic_DNA"/>
</dbReference>
<gene>
    <name evidence="4" type="ORF">KDAU_21950</name>
</gene>
<dbReference type="SMART" id="SM00062">
    <property type="entry name" value="PBPb"/>
    <property type="match status" value="1"/>
</dbReference>
<sequence>MAYPCLGGGRRYRCLNVFLSVCMCLLFLAACEGGSASPTLLATPSPTINPALHLISARELTVGSYLNYPPQEFVDPTSKQPAGFDIDLISAIATKMHLKTHVAANDFSSLIDGLVAGRFDVVISAVSITPEVQKRVNFIPYFRGGKSLLVLKGDPLAIHSMTDLCGKSVAVQEQTSEGRELSSMDGVCHQNGQAAIHIVQVKQYNAAFQLLQDQRVAAAYEDASVVDYSILQHPDILQRVGDMVGVTTEGILVRNDDVALSSTIRLALQSLQQKGSYATLIRKWGLYSGDITVPANYNIQPQTTDGSHWIK</sequence>
<feature type="signal peptide" evidence="2">
    <location>
        <begin position="1"/>
        <end position="29"/>
    </location>
</feature>
<comment type="caution">
    <text evidence="4">The sequence shown here is derived from an EMBL/GenBank/DDBJ whole genome shotgun (WGS) entry which is preliminary data.</text>
</comment>
<evidence type="ECO:0000256" key="1">
    <source>
        <dbReference type="ARBA" id="ARBA00022729"/>
    </source>
</evidence>
<dbReference type="Gene3D" id="3.40.190.10">
    <property type="entry name" value="Periplasmic binding protein-like II"/>
    <property type="match status" value="2"/>
</dbReference>
<reference evidence="5" key="1">
    <citation type="submission" date="2018-12" db="EMBL/GenBank/DDBJ databases">
        <title>Tengunoibacter tsumagoiensis gen. nov., sp. nov., Dictyobacter kobayashii sp. nov., D. alpinus sp. nov., and D. joshuensis sp. nov. and description of Dictyobacteraceae fam. nov. within the order Ktedonobacterales isolated from Tengu-no-mugimeshi.</title>
        <authorList>
            <person name="Wang C.M."/>
            <person name="Zheng Y."/>
            <person name="Sakai Y."/>
            <person name="Toyoda A."/>
            <person name="Minakuchi Y."/>
            <person name="Abe K."/>
            <person name="Yokota A."/>
            <person name="Yabe S."/>
        </authorList>
    </citation>
    <scope>NUCLEOTIDE SEQUENCE [LARGE SCALE GENOMIC DNA]</scope>
    <source>
        <strain evidence="5">S-27</strain>
    </source>
</reference>
<accession>A0A401ZDG1</accession>
<evidence type="ECO:0000259" key="3">
    <source>
        <dbReference type="SMART" id="SM00062"/>
    </source>
</evidence>
<dbReference type="RefSeq" id="WP_126595971.1">
    <property type="nucleotide sequence ID" value="NZ_BIFQ01000001.1"/>
</dbReference>
<evidence type="ECO:0000256" key="2">
    <source>
        <dbReference type="SAM" id="SignalP"/>
    </source>
</evidence>
<name>A0A401ZDG1_9CHLR</name>
<organism evidence="4 5">
    <name type="scientific">Dictyobacter aurantiacus</name>
    <dbReference type="NCBI Taxonomy" id="1936993"/>
    <lineage>
        <taxon>Bacteria</taxon>
        <taxon>Bacillati</taxon>
        <taxon>Chloroflexota</taxon>
        <taxon>Ktedonobacteria</taxon>
        <taxon>Ktedonobacterales</taxon>
        <taxon>Dictyobacteraceae</taxon>
        <taxon>Dictyobacter</taxon>
    </lineage>
</organism>
<keyword evidence="5" id="KW-1185">Reference proteome</keyword>
<dbReference type="AlphaFoldDB" id="A0A401ZDG1"/>
<dbReference type="OrthoDB" id="9774451at2"/>
<dbReference type="PANTHER" id="PTHR35936:SF17">
    <property type="entry name" value="ARGININE-BINDING EXTRACELLULAR PROTEIN ARTP"/>
    <property type="match status" value="1"/>
</dbReference>
<dbReference type="InterPro" id="IPR001638">
    <property type="entry name" value="Solute-binding_3/MltF_N"/>
</dbReference>
<dbReference type="Proteomes" id="UP000287224">
    <property type="component" value="Unassembled WGS sequence"/>
</dbReference>
<dbReference type="SUPFAM" id="SSF53850">
    <property type="entry name" value="Periplasmic binding protein-like II"/>
    <property type="match status" value="1"/>
</dbReference>
<dbReference type="CDD" id="cd01004">
    <property type="entry name" value="PBP2_MidA_like"/>
    <property type="match status" value="1"/>
</dbReference>
<evidence type="ECO:0000313" key="4">
    <source>
        <dbReference type="EMBL" id="GCE04866.1"/>
    </source>
</evidence>
<feature type="domain" description="Solute-binding protein family 3/N-terminal" evidence="3">
    <location>
        <begin position="59"/>
        <end position="288"/>
    </location>
</feature>
<dbReference type="Pfam" id="PF00497">
    <property type="entry name" value="SBP_bac_3"/>
    <property type="match status" value="1"/>
</dbReference>
<keyword evidence="1 2" id="KW-0732">Signal</keyword>
<protein>
    <recommendedName>
        <fullName evidence="3">Solute-binding protein family 3/N-terminal domain-containing protein</fullName>
    </recommendedName>
</protein>
<dbReference type="PANTHER" id="PTHR35936">
    <property type="entry name" value="MEMBRANE-BOUND LYTIC MUREIN TRANSGLYCOSYLASE F"/>
    <property type="match status" value="1"/>
</dbReference>
<feature type="chain" id="PRO_5019418941" description="Solute-binding protein family 3/N-terminal domain-containing protein" evidence="2">
    <location>
        <begin position="30"/>
        <end position="311"/>
    </location>
</feature>
<evidence type="ECO:0000313" key="5">
    <source>
        <dbReference type="Proteomes" id="UP000287224"/>
    </source>
</evidence>